<dbReference type="SUPFAM" id="SSF53474">
    <property type="entry name" value="alpha/beta-Hydrolases"/>
    <property type="match status" value="1"/>
</dbReference>
<sequence>MDPRKLIFSVLAAGFSLASSPLVASTDTTTLAGPDVAYSSVTELSYSAAQQRVSYGDDPLQFIDLWPTSGVSAPLVVFIHGGCWLNAYNIDHTRPAATALQQAGYAVASIEYRRTGDNGGGWPGTWHDIQNAMQRLIAMPELALRERQVVVMGHSAGGHLALLAGGAFAESVDHVVGLAAITDLAAYTAAEGGCQQAGAQFMQSASASDWQQANPITQDINVAVTLLQGGADSIVPTEQARSYAQKGVVQVILAESAGHFDWVHPNTAAWQQLLTTLEAMHD</sequence>
<protein>
    <submittedName>
        <fullName evidence="4">Alpha/beta hydrolase</fullName>
    </submittedName>
</protein>
<evidence type="ECO:0000256" key="1">
    <source>
        <dbReference type="ARBA" id="ARBA00022801"/>
    </source>
</evidence>
<gene>
    <name evidence="4" type="ORF">J6I90_09810</name>
</gene>
<evidence type="ECO:0000256" key="2">
    <source>
        <dbReference type="SAM" id="SignalP"/>
    </source>
</evidence>
<keyword evidence="1 4" id="KW-0378">Hydrolase</keyword>
<dbReference type="InterPro" id="IPR029058">
    <property type="entry name" value="AB_hydrolase_fold"/>
</dbReference>
<keyword evidence="2" id="KW-0732">Signal</keyword>
<feature type="signal peptide" evidence="2">
    <location>
        <begin position="1"/>
        <end position="24"/>
    </location>
</feature>
<accession>A0AAW7R1W6</accession>
<feature type="domain" description="BD-FAE-like" evidence="3">
    <location>
        <begin position="70"/>
        <end position="245"/>
    </location>
</feature>
<dbReference type="PANTHER" id="PTHR48081:SF33">
    <property type="entry name" value="KYNURENINE FORMAMIDASE"/>
    <property type="match status" value="1"/>
</dbReference>
<organism evidence="4 5">
    <name type="scientific">Pseudidiomarina terrestris</name>
    <dbReference type="NCBI Taxonomy" id="2820060"/>
    <lineage>
        <taxon>Bacteria</taxon>
        <taxon>Pseudomonadati</taxon>
        <taxon>Pseudomonadota</taxon>
        <taxon>Gammaproteobacteria</taxon>
        <taxon>Alteromonadales</taxon>
        <taxon>Idiomarinaceae</taxon>
        <taxon>Pseudidiomarina</taxon>
    </lineage>
</organism>
<dbReference type="InterPro" id="IPR049492">
    <property type="entry name" value="BD-FAE-like_dom"/>
</dbReference>
<evidence type="ECO:0000259" key="3">
    <source>
        <dbReference type="Pfam" id="PF20434"/>
    </source>
</evidence>
<proteinExistence type="predicted"/>
<dbReference type="Gene3D" id="3.40.50.1820">
    <property type="entry name" value="alpha/beta hydrolase"/>
    <property type="match status" value="1"/>
</dbReference>
<dbReference type="RefSeq" id="WP_301774860.1">
    <property type="nucleotide sequence ID" value="NZ_JAGGJB010000005.1"/>
</dbReference>
<dbReference type="Proteomes" id="UP001169492">
    <property type="component" value="Unassembled WGS sequence"/>
</dbReference>
<dbReference type="InterPro" id="IPR050300">
    <property type="entry name" value="GDXG_lipolytic_enzyme"/>
</dbReference>
<dbReference type="PANTHER" id="PTHR48081">
    <property type="entry name" value="AB HYDROLASE SUPERFAMILY PROTEIN C4A8.06C"/>
    <property type="match status" value="1"/>
</dbReference>
<dbReference type="GO" id="GO:0016787">
    <property type="term" value="F:hydrolase activity"/>
    <property type="evidence" value="ECO:0007669"/>
    <property type="project" value="UniProtKB-KW"/>
</dbReference>
<dbReference type="EMBL" id="JAGGJB010000005">
    <property type="protein sequence ID" value="MDN7125175.1"/>
    <property type="molecule type" value="Genomic_DNA"/>
</dbReference>
<dbReference type="AlphaFoldDB" id="A0AAW7R1W6"/>
<evidence type="ECO:0000313" key="4">
    <source>
        <dbReference type="EMBL" id="MDN7125175.1"/>
    </source>
</evidence>
<feature type="chain" id="PRO_5043880149" evidence="2">
    <location>
        <begin position="25"/>
        <end position="282"/>
    </location>
</feature>
<comment type="caution">
    <text evidence="4">The sequence shown here is derived from an EMBL/GenBank/DDBJ whole genome shotgun (WGS) entry which is preliminary data.</text>
</comment>
<evidence type="ECO:0000313" key="5">
    <source>
        <dbReference type="Proteomes" id="UP001169492"/>
    </source>
</evidence>
<dbReference type="Pfam" id="PF20434">
    <property type="entry name" value="BD-FAE"/>
    <property type="match status" value="1"/>
</dbReference>
<name>A0AAW7R1W6_9GAMM</name>
<reference evidence="4 5" key="1">
    <citation type="submission" date="2021-03" db="EMBL/GenBank/DDBJ databases">
        <title>Pseudidiomarina terrestris, a new bacterium isolated from saline soil.</title>
        <authorList>
            <person name="Galisteo C."/>
            <person name="De La Haba R."/>
            <person name="Sanchez-Porro C."/>
            <person name="Ventosa A."/>
        </authorList>
    </citation>
    <scope>NUCLEOTIDE SEQUENCE [LARGE SCALE GENOMIC DNA]</scope>
    <source>
        <strain evidence="4 5">1APP75-32.1</strain>
    </source>
</reference>